<dbReference type="RefSeq" id="WP_107186252.1">
    <property type="nucleotide sequence ID" value="NZ_CP131574.1"/>
</dbReference>
<organism evidence="2 3">
    <name type="scientific">Photobacterium leiognathi subsp. mandapamensis</name>
    <name type="common">Photobacterium mandapamensis</name>
    <dbReference type="NCBI Taxonomy" id="48408"/>
    <lineage>
        <taxon>Bacteria</taxon>
        <taxon>Pseudomonadati</taxon>
        <taxon>Pseudomonadota</taxon>
        <taxon>Gammaproteobacteria</taxon>
        <taxon>Vibrionales</taxon>
        <taxon>Vibrionaceae</taxon>
        <taxon>Photobacterium</taxon>
    </lineage>
</organism>
<protein>
    <submittedName>
        <fullName evidence="2">Uncharacterized protein</fullName>
    </submittedName>
</protein>
<proteinExistence type="predicted"/>
<accession>A0A2T3KPI5</accession>
<sequence>MVRHMKKTLLLSLLASASVFAASDDSKLGTEGRQLVPVTIKSMMASDMHGGVEFKFNEDLTTVEGMPSCESLYSSQKGINIVIIGSDNPRYNLKVSWGDRCNILVSRAEKNE</sequence>
<dbReference type="AlphaFoldDB" id="A0A2T3KPI5"/>
<dbReference type="Proteomes" id="UP000240530">
    <property type="component" value="Unassembled WGS sequence"/>
</dbReference>
<evidence type="ECO:0000313" key="3">
    <source>
        <dbReference type="Proteomes" id="UP000240530"/>
    </source>
</evidence>
<dbReference type="EMBL" id="PYNS01000041">
    <property type="protein sequence ID" value="PSV06166.1"/>
    <property type="molecule type" value="Genomic_DNA"/>
</dbReference>
<feature type="signal peptide" evidence="1">
    <location>
        <begin position="1"/>
        <end position="21"/>
    </location>
</feature>
<evidence type="ECO:0000313" key="2">
    <source>
        <dbReference type="EMBL" id="PSV06166.1"/>
    </source>
</evidence>
<reference evidence="2 3" key="1">
    <citation type="submission" date="2018-03" db="EMBL/GenBank/DDBJ databases">
        <title>Whole genome sequencing of Histamine producing bacteria.</title>
        <authorList>
            <person name="Butler K."/>
        </authorList>
    </citation>
    <scope>NUCLEOTIDE SEQUENCE [LARGE SCALE GENOMIC DNA]</scope>
    <source>
        <strain evidence="2 3">Res.4.1</strain>
    </source>
</reference>
<name>A0A2T3KPI5_PHOLD</name>
<gene>
    <name evidence="2" type="ORF">C0W93_20875</name>
</gene>
<keyword evidence="1" id="KW-0732">Signal</keyword>
<evidence type="ECO:0000256" key="1">
    <source>
        <dbReference type="SAM" id="SignalP"/>
    </source>
</evidence>
<feature type="chain" id="PRO_5015444952" evidence="1">
    <location>
        <begin position="22"/>
        <end position="112"/>
    </location>
</feature>
<comment type="caution">
    <text evidence="2">The sequence shown here is derived from an EMBL/GenBank/DDBJ whole genome shotgun (WGS) entry which is preliminary data.</text>
</comment>